<organism evidence="1">
    <name type="scientific">Psilocybe cubensis</name>
    <name type="common">Psychedelic mushroom</name>
    <name type="synonym">Stropharia cubensis</name>
    <dbReference type="NCBI Taxonomy" id="181762"/>
    <lineage>
        <taxon>Eukaryota</taxon>
        <taxon>Fungi</taxon>
        <taxon>Dikarya</taxon>
        <taxon>Basidiomycota</taxon>
        <taxon>Agaricomycotina</taxon>
        <taxon>Agaricomycetes</taxon>
        <taxon>Agaricomycetidae</taxon>
        <taxon>Agaricales</taxon>
        <taxon>Agaricineae</taxon>
        <taxon>Strophariaceae</taxon>
        <taxon>Psilocybe</taxon>
    </lineage>
</organism>
<dbReference type="InterPro" id="IPR011009">
    <property type="entry name" value="Kinase-like_dom_sf"/>
</dbReference>
<name>A0A8H8CQ40_PSICU</name>
<dbReference type="Gene3D" id="3.90.1200.10">
    <property type="match status" value="1"/>
</dbReference>
<protein>
    <recommendedName>
        <fullName evidence="2">Aminoglycoside phosphotransferase domain-containing protein</fullName>
    </recommendedName>
</protein>
<dbReference type="InterPro" id="IPR027417">
    <property type="entry name" value="P-loop_NTPase"/>
</dbReference>
<dbReference type="AlphaFoldDB" id="A0A8H8CQ40"/>
<gene>
    <name evidence="1" type="ORF">JR316_001294</name>
</gene>
<dbReference type="SUPFAM" id="SSF56112">
    <property type="entry name" value="Protein kinase-like (PK-like)"/>
    <property type="match status" value="1"/>
</dbReference>
<dbReference type="CDD" id="cd00882">
    <property type="entry name" value="Ras_like_GTPase"/>
    <property type="match status" value="1"/>
</dbReference>
<evidence type="ECO:0000313" key="1">
    <source>
        <dbReference type="EMBL" id="KAG5174632.1"/>
    </source>
</evidence>
<dbReference type="SUPFAM" id="SSF52540">
    <property type="entry name" value="P-loop containing nucleoside triphosphate hydrolases"/>
    <property type="match status" value="1"/>
</dbReference>
<dbReference type="InterPro" id="IPR051678">
    <property type="entry name" value="AGP_Transferase"/>
</dbReference>
<accession>A0A8H8CQ40</accession>
<comment type="caution">
    <text evidence="1">The sequence shown here is derived from an EMBL/GenBank/DDBJ whole genome shotgun (WGS) entry which is preliminary data.</text>
</comment>
<reference evidence="1" key="1">
    <citation type="submission" date="2021-02" db="EMBL/GenBank/DDBJ databases">
        <title>Psilocybe cubensis genome.</title>
        <authorList>
            <person name="Mckernan K.J."/>
            <person name="Crawford S."/>
            <person name="Trippe A."/>
            <person name="Kane L.T."/>
            <person name="Mclaughlin S."/>
        </authorList>
    </citation>
    <scope>NUCLEOTIDE SEQUENCE [LARGE SCALE GENOMIC DNA]</scope>
    <source>
        <strain evidence="1">MGC-MH-2018</strain>
    </source>
</reference>
<evidence type="ECO:0008006" key="2">
    <source>
        <dbReference type="Google" id="ProtNLM"/>
    </source>
</evidence>
<proteinExistence type="predicted"/>
<sequence>MSTKIRVSIIGASGTGRTTLCNRLNNHSYVRSGDGHEFCLKSQEMDMDAPDLLENSDVVLMTLNLDTDITELTSQYGQFVRGKYWENRKTFCIVGTKQDTMNPNSYPVAYPRMVTYWITLFTSLSSYLVGSQNGSGIDDLCSSIVDKIHPIPISIGQRVLKILAPIRSWGLDVVALVFSLPVPPNINKDTPDSKDLPEIPDDDVAYELTKTPESVAFNKRLASLAGLQIGLAPTHKIAPTLIAKRLDRYEKFNTIFVRAHTNIPVPQPRYLHLEVAFITDFIPGSMLLECWDSFSIFYQFRIACTLRRYVSQMRQITSDRPGNIERGLVKGALFNICLWNGPFRDVETFRNWIANVAYVGCFEQHRLFCWLHRDDPPPPTPPQLYLPPDSDWKLNLTHCDLSLSNIILSDDGVLWIIDWADAGFYPPWIEARGMKRYTQAPDSWKRWLTFIAGSCSDTDFLWSHMEETSSIYGSSFPREDYWPTLAHMKETKIY</sequence>
<dbReference type="PANTHER" id="PTHR21310">
    <property type="entry name" value="AMINOGLYCOSIDE PHOSPHOTRANSFERASE-RELATED-RELATED"/>
    <property type="match status" value="1"/>
</dbReference>
<dbReference type="OrthoDB" id="4177236at2759"/>
<dbReference type="EMBL" id="JAFIQS010000001">
    <property type="protein sequence ID" value="KAG5174632.1"/>
    <property type="molecule type" value="Genomic_DNA"/>
</dbReference>
<dbReference type="PANTHER" id="PTHR21310:SF39">
    <property type="entry name" value="AMINOGLYCOSIDE PHOSPHOTRANSFERASE DOMAIN-CONTAINING PROTEIN"/>
    <property type="match status" value="1"/>
</dbReference>